<keyword evidence="1" id="KW-0472">Membrane</keyword>
<evidence type="ECO:0000313" key="2">
    <source>
        <dbReference type="EMBL" id="MBA8827409.1"/>
    </source>
</evidence>
<sequence length="468" mass="47108">MHGALVAAAEPAAGSSLGQGATLAVAAGSVLVLLLLIVFLKLQPMIALLGVSLVTALVLGVPVDGVMELLNEGLGSTLAEVALLVGFGAMLGRMLEITGGAKVLAESLVGLFGEKRAPLALGVAGLLFGFPIFLDAGVVIFLPVVFSVARQLGGSVLRYALPVVGAFAVMHAFVPPHPGPVGAAGLIGAPVGLLLVFGLLVGIPTWLISGYAFGRWMGERAFVAVPEAPETDEELENKRRPSVGTVLGLLFLPMVLIFINTGLTTLAKVGVVNGDSTVVQVLTLLGESSIALAIAVLVACVVLGLKRGMGGREIEGELSGSLSSIAAVILITGAGGMFGAVLAEGGVGTALAGALNNAGIPLILAAFLIAVVMRVAQGSATVALTTSAGFIAPAVAAAQGLSSADLCLIVIAIASGSTVLSHVNDSGFWLIGRLLRMDVPTTLRTWTVMETLIGVVGFVIAWGLSAVL</sequence>
<dbReference type="Pfam" id="PF02447">
    <property type="entry name" value="GntP_permease"/>
    <property type="match status" value="1"/>
</dbReference>
<dbReference type="PANTHER" id="PTHR30354">
    <property type="entry name" value="GNT FAMILY GLUCONATE TRANSPORTER"/>
    <property type="match status" value="1"/>
</dbReference>
<evidence type="ECO:0000313" key="3">
    <source>
        <dbReference type="Proteomes" id="UP000569329"/>
    </source>
</evidence>
<reference evidence="2 3" key="1">
    <citation type="submission" date="2020-07" db="EMBL/GenBank/DDBJ databases">
        <title>Sequencing the genomes of 1000 actinobacteria strains.</title>
        <authorList>
            <person name="Klenk H.-P."/>
        </authorList>
    </citation>
    <scope>NUCLEOTIDE SEQUENCE [LARGE SCALE GENOMIC DNA]</scope>
    <source>
        <strain evidence="2 3">DSM 45975</strain>
    </source>
</reference>
<keyword evidence="1" id="KW-1133">Transmembrane helix</keyword>
<feature type="transmembrane region" description="Helical" evidence="1">
    <location>
        <begin position="380"/>
        <end position="402"/>
    </location>
</feature>
<protein>
    <submittedName>
        <fullName evidence="2">GntP family gluconate:H+ symporter</fullName>
    </submittedName>
</protein>
<dbReference type="PANTHER" id="PTHR30354:SF25">
    <property type="entry name" value="INNER MEMBRANE PERMEASE YGBN"/>
    <property type="match status" value="1"/>
</dbReference>
<feature type="transmembrane region" description="Helical" evidence="1">
    <location>
        <begin position="443"/>
        <end position="464"/>
    </location>
</feature>
<dbReference type="RefSeq" id="WP_182546599.1">
    <property type="nucleotide sequence ID" value="NZ_JACGWZ010000008.1"/>
</dbReference>
<dbReference type="GO" id="GO:0015128">
    <property type="term" value="F:gluconate transmembrane transporter activity"/>
    <property type="evidence" value="ECO:0007669"/>
    <property type="project" value="InterPro"/>
</dbReference>
<name>A0A839E3H1_9PSEU</name>
<dbReference type="InterPro" id="IPR003474">
    <property type="entry name" value="Glcn_transporter"/>
</dbReference>
<dbReference type="PIRSF" id="PIRSF002746">
    <property type="entry name" value="Gluconate_transporter"/>
    <property type="match status" value="1"/>
</dbReference>
<proteinExistence type="predicted"/>
<dbReference type="NCBIfam" id="TIGR00791">
    <property type="entry name" value="gntP"/>
    <property type="match status" value="1"/>
</dbReference>
<feature type="transmembrane region" description="Helical" evidence="1">
    <location>
        <begin position="156"/>
        <end position="174"/>
    </location>
</feature>
<organism evidence="2 3">
    <name type="scientific">Halosaccharopolyspora lacisalsi</name>
    <dbReference type="NCBI Taxonomy" id="1000566"/>
    <lineage>
        <taxon>Bacteria</taxon>
        <taxon>Bacillati</taxon>
        <taxon>Actinomycetota</taxon>
        <taxon>Actinomycetes</taxon>
        <taxon>Pseudonocardiales</taxon>
        <taxon>Pseudonocardiaceae</taxon>
        <taxon>Halosaccharopolyspora</taxon>
    </lineage>
</organism>
<dbReference type="GO" id="GO:0005886">
    <property type="term" value="C:plasma membrane"/>
    <property type="evidence" value="ECO:0007669"/>
    <property type="project" value="TreeGrafter"/>
</dbReference>
<feature type="transmembrane region" description="Helical" evidence="1">
    <location>
        <begin position="246"/>
        <end position="267"/>
    </location>
</feature>
<feature type="transmembrane region" description="Helical" evidence="1">
    <location>
        <begin position="119"/>
        <end position="144"/>
    </location>
</feature>
<feature type="transmembrane region" description="Helical" evidence="1">
    <location>
        <begin position="279"/>
        <end position="305"/>
    </location>
</feature>
<keyword evidence="3" id="KW-1185">Reference proteome</keyword>
<feature type="transmembrane region" description="Helical" evidence="1">
    <location>
        <begin position="325"/>
        <end position="343"/>
    </location>
</feature>
<accession>A0A839E3H1</accession>
<dbReference type="Proteomes" id="UP000569329">
    <property type="component" value="Unassembled WGS sequence"/>
</dbReference>
<comment type="caution">
    <text evidence="2">The sequence shown here is derived from an EMBL/GenBank/DDBJ whole genome shotgun (WGS) entry which is preliminary data.</text>
</comment>
<feature type="transmembrane region" description="Helical" evidence="1">
    <location>
        <begin position="46"/>
        <end position="63"/>
    </location>
</feature>
<feature type="transmembrane region" description="Helical" evidence="1">
    <location>
        <begin position="186"/>
        <end position="208"/>
    </location>
</feature>
<keyword evidence="1" id="KW-0812">Transmembrane</keyword>
<dbReference type="EMBL" id="JACGWZ010000008">
    <property type="protein sequence ID" value="MBA8827409.1"/>
    <property type="molecule type" value="Genomic_DNA"/>
</dbReference>
<dbReference type="AlphaFoldDB" id="A0A839E3H1"/>
<feature type="transmembrane region" description="Helical" evidence="1">
    <location>
        <begin position="20"/>
        <end position="39"/>
    </location>
</feature>
<feature type="transmembrane region" description="Helical" evidence="1">
    <location>
        <begin position="349"/>
        <end position="373"/>
    </location>
</feature>
<feature type="transmembrane region" description="Helical" evidence="1">
    <location>
        <begin position="408"/>
        <end position="431"/>
    </location>
</feature>
<gene>
    <name evidence="2" type="ORF">FHX42_004805</name>
</gene>
<evidence type="ECO:0000256" key="1">
    <source>
        <dbReference type="SAM" id="Phobius"/>
    </source>
</evidence>